<reference evidence="1 2" key="1">
    <citation type="journal article" date="2018" name="Nat. Genet.">
        <title>Extensive intraspecific gene order and gene structural variations between Mo17 and other maize genomes.</title>
        <authorList>
            <person name="Sun S."/>
            <person name="Zhou Y."/>
            <person name="Chen J."/>
            <person name="Shi J."/>
            <person name="Zhao H."/>
            <person name="Zhao H."/>
            <person name="Song W."/>
            <person name="Zhang M."/>
            <person name="Cui Y."/>
            <person name="Dong X."/>
            <person name="Liu H."/>
            <person name="Ma X."/>
            <person name="Jiao Y."/>
            <person name="Wang B."/>
            <person name="Wei X."/>
            <person name="Stein J.C."/>
            <person name="Glaubitz J.C."/>
            <person name="Lu F."/>
            <person name="Yu G."/>
            <person name="Liang C."/>
            <person name="Fengler K."/>
            <person name="Li B."/>
            <person name="Rafalski A."/>
            <person name="Schnable P.S."/>
            <person name="Ware D.H."/>
            <person name="Buckler E.S."/>
            <person name="Lai J."/>
        </authorList>
    </citation>
    <scope>NUCLEOTIDE SEQUENCE [LARGE SCALE GENOMIC DNA]</scope>
    <source>
        <strain evidence="2">cv. Missouri 17</strain>
        <tissue evidence="1">Seedling</tissue>
    </source>
</reference>
<dbReference type="AlphaFoldDB" id="A0A3L6DGA2"/>
<dbReference type="EMBL" id="NCVQ01000010">
    <property type="protein sequence ID" value="PWZ07670.1"/>
    <property type="molecule type" value="Genomic_DNA"/>
</dbReference>
<accession>A0A3L6DGA2</accession>
<comment type="caution">
    <text evidence="1">The sequence shown here is derived from an EMBL/GenBank/DDBJ whole genome shotgun (WGS) entry which is preliminary data.</text>
</comment>
<name>A0A3L6DGA2_MAIZE</name>
<protein>
    <submittedName>
        <fullName evidence="1">Uncharacterized protein</fullName>
    </submittedName>
</protein>
<dbReference type="Proteomes" id="UP000251960">
    <property type="component" value="Chromosome 9"/>
</dbReference>
<gene>
    <name evidence="1" type="ORF">Zm00014a_028634</name>
</gene>
<organism evidence="1 2">
    <name type="scientific">Zea mays</name>
    <name type="common">Maize</name>
    <dbReference type="NCBI Taxonomy" id="4577"/>
    <lineage>
        <taxon>Eukaryota</taxon>
        <taxon>Viridiplantae</taxon>
        <taxon>Streptophyta</taxon>
        <taxon>Embryophyta</taxon>
        <taxon>Tracheophyta</taxon>
        <taxon>Spermatophyta</taxon>
        <taxon>Magnoliopsida</taxon>
        <taxon>Liliopsida</taxon>
        <taxon>Poales</taxon>
        <taxon>Poaceae</taxon>
        <taxon>PACMAD clade</taxon>
        <taxon>Panicoideae</taxon>
        <taxon>Andropogonodae</taxon>
        <taxon>Andropogoneae</taxon>
        <taxon>Tripsacinae</taxon>
        <taxon>Zea</taxon>
    </lineage>
</organism>
<evidence type="ECO:0000313" key="1">
    <source>
        <dbReference type="EMBL" id="PWZ07670.1"/>
    </source>
</evidence>
<sequence length="77" mass="8544">ESNPGLGGATRKSLTARLEALSRGVFNILQHFHQRTATCTSQETTGFTTEYLIECDSVSLRTTTKYCIFSLNRVLSN</sequence>
<evidence type="ECO:0000313" key="2">
    <source>
        <dbReference type="Proteomes" id="UP000251960"/>
    </source>
</evidence>
<feature type="non-terminal residue" evidence="1">
    <location>
        <position position="1"/>
    </location>
</feature>
<proteinExistence type="predicted"/>